<gene>
    <name evidence="2" type="ORF">FB561_6057</name>
</gene>
<evidence type="ECO:0000256" key="1">
    <source>
        <dbReference type="SAM" id="SignalP"/>
    </source>
</evidence>
<accession>A0A561C110</accession>
<dbReference type="AlphaFoldDB" id="A0A561C110"/>
<dbReference type="InterPro" id="IPR036938">
    <property type="entry name" value="PAP2/HPO_sf"/>
</dbReference>
<evidence type="ECO:0000313" key="2">
    <source>
        <dbReference type="EMBL" id="TWD84861.1"/>
    </source>
</evidence>
<dbReference type="RefSeq" id="WP_145812547.1">
    <property type="nucleotide sequence ID" value="NZ_VIVK01000001.1"/>
</dbReference>
<organism evidence="2 3">
    <name type="scientific">Kribbella amoyensis</name>
    <dbReference type="NCBI Taxonomy" id="996641"/>
    <lineage>
        <taxon>Bacteria</taxon>
        <taxon>Bacillati</taxon>
        <taxon>Actinomycetota</taxon>
        <taxon>Actinomycetes</taxon>
        <taxon>Propionibacteriales</taxon>
        <taxon>Kribbellaceae</taxon>
        <taxon>Kribbella</taxon>
    </lineage>
</organism>
<feature type="chain" id="PRO_5038711570" evidence="1">
    <location>
        <begin position="20"/>
        <end position="406"/>
    </location>
</feature>
<dbReference type="Proteomes" id="UP000318380">
    <property type="component" value="Unassembled WGS sequence"/>
</dbReference>
<reference evidence="2 3" key="1">
    <citation type="submission" date="2019-06" db="EMBL/GenBank/DDBJ databases">
        <title>Sequencing the genomes of 1000 actinobacteria strains.</title>
        <authorList>
            <person name="Klenk H.-P."/>
        </authorList>
    </citation>
    <scope>NUCLEOTIDE SEQUENCE [LARGE SCALE GENOMIC DNA]</scope>
    <source>
        <strain evidence="2 3">DSM 24683</strain>
    </source>
</reference>
<name>A0A561C110_9ACTN</name>
<feature type="signal peptide" evidence="1">
    <location>
        <begin position="1"/>
        <end position="19"/>
    </location>
</feature>
<keyword evidence="1" id="KW-0732">Signal</keyword>
<dbReference type="PANTHER" id="PTHR34599:SF1">
    <property type="entry name" value="PHOSPHATIDIC ACID PHOSPHATASE TYPE 2_HALOPEROXIDASE DOMAIN-CONTAINING PROTEIN"/>
    <property type="match status" value="1"/>
</dbReference>
<protein>
    <submittedName>
        <fullName evidence="2">PAP2 superfamily protein</fullName>
    </submittedName>
</protein>
<sequence>MRKSLALAAIPALIVSAVAGTPAVAETQQAPVDVALEWYDVTAATITAAGAPTQVTNNRTWAIGWLAAARALTGTPNSDAAFGDAALSGAIHETLVTLIPARKPELDQSLAATLARIPDGTAETAGVAAGRREARTVLAARTGDGLDPASVNAPFTPPSADPGIWRPTPPTFSPATQYGNRLAKPFVLQRPDQFRLAPPPKLGSPRYNRDLAEVKADGAANSTTRTQTQTDTATFWLGSSYVLYTAPLRVAVDEAARRPLSERAKLVALFHVASVDTQIATSDTKYAYLRWRPVTAIQAAGTADWSPLHNTPAHPDYPSGHNTYSGAAEQVLTTLVGARTAKPYTIGSPSAPGATRTYSNWRQLTLENVDARVWSGIHTRTADTAGVTLGRQVAAYALQNADRLFR</sequence>
<dbReference type="Gene3D" id="1.10.606.20">
    <property type="match status" value="1"/>
</dbReference>
<dbReference type="PANTHER" id="PTHR34599">
    <property type="entry name" value="PEROXIDASE-RELATED"/>
    <property type="match status" value="1"/>
</dbReference>
<proteinExistence type="predicted"/>
<dbReference type="InterPro" id="IPR052559">
    <property type="entry name" value="V-haloperoxidase"/>
</dbReference>
<evidence type="ECO:0000313" key="3">
    <source>
        <dbReference type="Proteomes" id="UP000318380"/>
    </source>
</evidence>
<dbReference type="OrthoDB" id="103227at2"/>
<keyword evidence="3" id="KW-1185">Reference proteome</keyword>
<dbReference type="SUPFAM" id="SSF48317">
    <property type="entry name" value="Acid phosphatase/Vanadium-dependent haloperoxidase"/>
    <property type="match status" value="1"/>
</dbReference>
<dbReference type="CDD" id="cd03398">
    <property type="entry name" value="PAP2_haloperoxidase"/>
    <property type="match status" value="1"/>
</dbReference>
<dbReference type="EMBL" id="VIVK01000001">
    <property type="protein sequence ID" value="TWD84861.1"/>
    <property type="molecule type" value="Genomic_DNA"/>
</dbReference>
<comment type="caution">
    <text evidence="2">The sequence shown here is derived from an EMBL/GenBank/DDBJ whole genome shotgun (WGS) entry which is preliminary data.</text>
</comment>